<dbReference type="Pfam" id="PF00651">
    <property type="entry name" value="BTB"/>
    <property type="match status" value="1"/>
</dbReference>
<protein>
    <submittedName>
        <fullName evidence="5">Uncharacterized protein</fullName>
    </submittedName>
</protein>
<dbReference type="AlphaFoldDB" id="A0AAD8WEL3"/>
<evidence type="ECO:0000313" key="6">
    <source>
        <dbReference type="Proteomes" id="UP001231189"/>
    </source>
</evidence>
<comment type="similarity">
    <text evidence="2">Belongs to the Tdpoz family.</text>
</comment>
<reference evidence="5" key="1">
    <citation type="submission" date="2023-07" db="EMBL/GenBank/DDBJ databases">
        <title>A chromosome-level genome assembly of Lolium multiflorum.</title>
        <authorList>
            <person name="Chen Y."/>
            <person name="Copetti D."/>
            <person name="Kolliker R."/>
            <person name="Studer B."/>
        </authorList>
    </citation>
    <scope>NUCLEOTIDE SEQUENCE</scope>
    <source>
        <strain evidence="5">02402/16</strain>
        <tissue evidence="5">Leaf</tissue>
    </source>
</reference>
<dbReference type="InterPro" id="IPR000210">
    <property type="entry name" value="BTB/POZ_dom"/>
</dbReference>
<comment type="caution">
    <text evidence="5">The sequence shown here is derived from an EMBL/GenBank/DDBJ whole genome shotgun (WGS) entry which is preliminary data.</text>
</comment>
<dbReference type="Pfam" id="PF22486">
    <property type="entry name" value="MATH_2"/>
    <property type="match status" value="1"/>
</dbReference>
<dbReference type="InterPro" id="IPR045005">
    <property type="entry name" value="BPM1-6"/>
</dbReference>
<evidence type="ECO:0000259" key="3">
    <source>
        <dbReference type="PROSITE" id="PS50097"/>
    </source>
</evidence>
<dbReference type="PANTHER" id="PTHR26379">
    <property type="entry name" value="BTB/POZ AND MATH DOMAIN-CONTAINING PROTEIN 1"/>
    <property type="match status" value="1"/>
</dbReference>
<dbReference type="CDD" id="cd00121">
    <property type="entry name" value="MATH"/>
    <property type="match status" value="1"/>
</dbReference>
<dbReference type="Gene3D" id="2.60.210.10">
    <property type="entry name" value="Apoptosis, Tumor Necrosis Factor Receptor Associated Protein 2, Chain A"/>
    <property type="match status" value="1"/>
</dbReference>
<sequence length="365" mass="40228">MADQCRVSAAALIAASEECSYVFNFKIQGYSRAKELFKNGECVASPPFSLGGYSWVLRYCPNRRLAGQVSYTQLVLDSDDAKYVKAQPRFTVLDKDGVPVKQLSGFIQQRIFPFRGASLGLLMDQASSGQSEHLVDDCLSIRCDLTLIKDVCSEQTMGDQFVVVPPSDLHRHFGNLLESMVGADVTFHVGGKEFLAHRFVLAARSSVFEAELLGAMKENVGTPTVIHEMEPDVFKFLLHFIYTDSLPILEFATDQGEAVVMAGHLLVAADRYNVERLKLICEHKLCSHIDANMVATSLALAEQHSCHGLKEACLQFLSSPSNLKAMMASDGYEHLKSSCPSALKDLIVRLLPVEMEVAKDIVMAI</sequence>
<evidence type="ECO:0000313" key="5">
    <source>
        <dbReference type="EMBL" id="KAK1653626.1"/>
    </source>
</evidence>
<dbReference type="InterPro" id="IPR002083">
    <property type="entry name" value="MATH/TRAF_dom"/>
</dbReference>
<dbReference type="PANTHER" id="PTHR26379:SF524">
    <property type="entry name" value="MATH DOMAIN-CONTAINING PROTEIN"/>
    <property type="match status" value="1"/>
</dbReference>
<comment type="pathway">
    <text evidence="1">Protein modification; protein ubiquitination.</text>
</comment>
<proteinExistence type="inferred from homology"/>
<dbReference type="Pfam" id="PF24570">
    <property type="entry name" value="BACK_BPM_SPOP"/>
    <property type="match status" value="1"/>
</dbReference>
<dbReference type="Gene3D" id="3.30.710.10">
    <property type="entry name" value="Potassium Channel Kv1.1, Chain A"/>
    <property type="match status" value="1"/>
</dbReference>
<accession>A0AAD8WEL3</accession>
<name>A0AAD8WEL3_LOLMU</name>
<dbReference type="EMBL" id="JAUUTY010000004">
    <property type="protein sequence ID" value="KAK1653626.1"/>
    <property type="molecule type" value="Genomic_DNA"/>
</dbReference>
<dbReference type="SUPFAM" id="SSF54695">
    <property type="entry name" value="POZ domain"/>
    <property type="match status" value="1"/>
</dbReference>
<organism evidence="5 6">
    <name type="scientific">Lolium multiflorum</name>
    <name type="common">Italian ryegrass</name>
    <name type="synonym">Lolium perenne subsp. multiflorum</name>
    <dbReference type="NCBI Taxonomy" id="4521"/>
    <lineage>
        <taxon>Eukaryota</taxon>
        <taxon>Viridiplantae</taxon>
        <taxon>Streptophyta</taxon>
        <taxon>Embryophyta</taxon>
        <taxon>Tracheophyta</taxon>
        <taxon>Spermatophyta</taxon>
        <taxon>Magnoliopsida</taxon>
        <taxon>Liliopsida</taxon>
        <taxon>Poales</taxon>
        <taxon>Poaceae</taxon>
        <taxon>BOP clade</taxon>
        <taxon>Pooideae</taxon>
        <taxon>Poodae</taxon>
        <taxon>Poeae</taxon>
        <taxon>Poeae Chloroplast Group 2 (Poeae type)</taxon>
        <taxon>Loliodinae</taxon>
        <taxon>Loliinae</taxon>
        <taxon>Lolium</taxon>
    </lineage>
</organism>
<dbReference type="Gene3D" id="1.25.40.420">
    <property type="match status" value="1"/>
</dbReference>
<dbReference type="InterPro" id="IPR008974">
    <property type="entry name" value="TRAF-like"/>
</dbReference>
<gene>
    <name evidence="5" type="ORF">QYE76_071431</name>
</gene>
<dbReference type="GO" id="GO:0016567">
    <property type="term" value="P:protein ubiquitination"/>
    <property type="evidence" value="ECO:0007669"/>
    <property type="project" value="InterPro"/>
</dbReference>
<dbReference type="SMART" id="SM00225">
    <property type="entry name" value="BTB"/>
    <property type="match status" value="1"/>
</dbReference>
<dbReference type="PROSITE" id="PS50097">
    <property type="entry name" value="BTB"/>
    <property type="match status" value="1"/>
</dbReference>
<keyword evidence="6" id="KW-1185">Reference proteome</keyword>
<feature type="domain" description="MATH" evidence="4">
    <location>
        <begin position="20"/>
        <end position="145"/>
    </location>
</feature>
<dbReference type="Proteomes" id="UP001231189">
    <property type="component" value="Unassembled WGS sequence"/>
</dbReference>
<dbReference type="InterPro" id="IPR011333">
    <property type="entry name" value="SKP1/BTB/POZ_sf"/>
</dbReference>
<dbReference type="PROSITE" id="PS50144">
    <property type="entry name" value="MATH"/>
    <property type="match status" value="1"/>
</dbReference>
<evidence type="ECO:0000259" key="4">
    <source>
        <dbReference type="PROSITE" id="PS50144"/>
    </source>
</evidence>
<evidence type="ECO:0000256" key="2">
    <source>
        <dbReference type="ARBA" id="ARBA00010846"/>
    </source>
</evidence>
<dbReference type="CDD" id="cd18280">
    <property type="entry name" value="BTB_POZ_BPM_plant"/>
    <property type="match status" value="1"/>
</dbReference>
<dbReference type="SUPFAM" id="SSF49599">
    <property type="entry name" value="TRAF domain-like"/>
    <property type="match status" value="1"/>
</dbReference>
<evidence type="ECO:0000256" key="1">
    <source>
        <dbReference type="ARBA" id="ARBA00004906"/>
    </source>
</evidence>
<feature type="domain" description="BTB" evidence="3">
    <location>
        <begin position="183"/>
        <end position="250"/>
    </location>
</feature>
<dbReference type="InterPro" id="IPR056423">
    <property type="entry name" value="BACK_BPM_SPOP"/>
</dbReference>